<feature type="compositionally biased region" description="Basic and acidic residues" evidence="11">
    <location>
        <begin position="26"/>
        <end position="44"/>
    </location>
</feature>
<comment type="similarity">
    <text evidence="2">Belongs to the complex I NDUFA11 subunit family.</text>
</comment>
<keyword evidence="14" id="KW-1267">Proteomics identification</keyword>
<organism evidence="12 13">
    <name type="scientific">Gallus gallus</name>
    <name type="common">Chicken</name>
    <dbReference type="NCBI Taxonomy" id="9031"/>
    <lineage>
        <taxon>Eukaryota</taxon>
        <taxon>Metazoa</taxon>
        <taxon>Chordata</taxon>
        <taxon>Craniata</taxon>
        <taxon>Vertebrata</taxon>
        <taxon>Euteleostomi</taxon>
        <taxon>Archelosauria</taxon>
        <taxon>Archosauria</taxon>
        <taxon>Dinosauria</taxon>
        <taxon>Saurischia</taxon>
        <taxon>Theropoda</taxon>
        <taxon>Coelurosauria</taxon>
        <taxon>Aves</taxon>
        <taxon>Neognathae</taxon>
        <taxon>Galloanserae</taxon>
        <taxon>Galliformes</taxon>
        <taxon>Phasianidae</taxon>
        <taxon>Phasianinae</taxon>
        <taxon>Gallus</taxon>
    </lineage>
</organism>
<evidence type="ECO:0000256" key="1">
    <source>
        <dbReference type="ARBA" id="ARBA00004292"/>
    </source>
</evidence>
<evidence type="ECO:0000256" key="6">
    <source>
        <dbReference type="ARBA" id="ARBA00022989"/>
    </source>
</evidence>
<sequence length="219" mass="23376">MRTDYFFHSRPVAALTAVVVATRNRSAQERQRCGAERRREHRPGGADLARGGFRPRERLASIASREARFALARARPCPCPCGAMAGYWDGPEGEQCPQRTWLTTRVGAAVGLLGSAYRIILLRPGSALAALQMAASDTVTMATLGAVFGLTTCFSAQVREEPQSPLDYFIGGCATGAVLGARAHSYMTGTVACLGFGTTAALMKIGNKEGWRLTGPPKL</sequence>
<protein>
    <recommendedName>
        <fullName evidence="3">NADH dehydrogenase [ubiquinone] 1 alpha subcomplex subunit 11</fullName>
    </recommendedName>
    <alternativeName>
        <fullName evidence="9">Complex I-B14.7</fullName>
    </alternativeName>
    <alternativeName>
        <fullName evidence="10">NADH-ubiquinone oxidoreductase subunit B14.7</fullName>
    </alternativeName>
</protein>
<accession>A0A8V1AFI6</accession>
<reference evidence="12" key="2">
    <citation type="submission" date="2025-08" db="UniProtKB">
        <authorList>
            <consortium name="Ensembl"/>
        </authorList>
    </citation>
    <scope>IDENTIFICATION</scope>
    <source>
        <strain evidence="12">broiler</strain>
    </source>
</reference>
<dbReference type="AlphaFoldDB" id="A0A8V1AFI6"/>
<evidence type="ECO:0000256" key="11">
    <source>
        <dbReference type="SAM" id="MobiDB-lite"/>
    </source>
</evidence>
<dbReference type="GeneTree" id="ENSGT00390000012434"/>
<evidence type="ECO:0000256" key="7">
    <source>
        <dbReference type="ARBA" id="ARBA00023128"/>
    </source>
</evidence>
<keyword evidence="7" id="KW-0496">Mitochondrion</keyword>
<dbReference type="GO" id="GO:0005743">
    <property type="term" value="C:mitochondrial inner membrane"/>
    <property type="evidence" value="ECO:0007669"/>
    <property type="project" value="UniProtKB-SubCell"/>
</dbReference>
<dbReference type="GeneID" id="420060"/>
<dbReference type="PANTHER" id="PTHR21382">
    <property type="entry name" value="NADH-UBIQUINONE OXIDOREDUCTASE SUBUNIT"/>
    <property type="match status" value="1"/>
</dbReference>
<keyword evidence="4" id="KW-0812">Transmembrane</keyword>
<evidence type="ECO:0000256" key="10">
    <source>
        <dbReference type="ARBA" id="ARBA00031497"/>
    </source>
</evidence>
<evidence type="ECO:0000313" key="12">
    <source>
        <dbReference type="Ensembl" id="ENSGALP00010041077.1"/>
    </source>
</evidence>
<dbReference type="GO" id="GO:0006120">
    <property type="term" value="P:mitochondrial electron transport, NADH to ubiquinone"/>
    <property type="evidence" value="ECO:0007669"/>
    <property type="project" value="InterPro"/>
</dbReference>
<dbReference type="GO" id="GO:0045271">
    <property type="term" value="C:respiratory chain complex I"/>
    <property type="evidence" value="ECO:0000318"/>
    <property type="project" value="GO_Central"/>
</dbReference>
<dbReference type="OrthoDB" id="1913277at2759"/>
<keyword evidence="13" id="KW-1185">Reference proteome</keyword>
<evidence type="ECO:0000313" key="13">
    <source>
        <dbReference type="Proteomes" id="UP000000539"/>
    </source>
</evidence>
<proteinExistence type="evidence at protein level"/>
<keyword evidence="8" id="KW-0472">Membrane</keyword>
<evidence type="ECO:0000256" key="8">
    <source>
        <dbReference type="ARBA" id="ARBA00023136"/>
    </source>
</evidence>
<dbReference type="FunCoup" id="A0A8V1AFI6">
    <property type="interactions" value="2770"/>
</dbReference>
<dbReference type="InterPro" id="IPR039205">
    <property type="entry name" value="NDUFA11"/>
</dbReference>
<name>A0A8V1AFI6_CHICK</name>
<reference evidence="12" key="1">
    <citation type="submission" date="2020-11" db="EMBL/GenBank/DDBJ databases">
        <title>Gallus gallus (Chicken) genome, bGalGal1, GRCg7b, maternal haplotype autosomes + Z &amp; W.</title>
        <authorList>
            <person name="Warren W."/>
            <person name="Formenti G."/>
            <person name="Fedrigo O."/>
            <person name="Haase B."/>
            <person name="Mountcastle J."/>
            <person name="Balacco J."/>
            <person name="Tracey A."/>
            <person name="Schneider V."/>
            <person name="Okimoto R."/>
            <person name="Cheng H."/>
            <person name="Hawken R."/>
            <person name="Howe K."/>
            <person name="Jarvis E.D."/>
        </authorList>
    </citation>
    <scope>NUCLEOTIDE SEQUENCE [LARGE SCALE GENOMIC DNA]</scope>
    <source>
        <strain evidence="12">Broiler</strain>
    </source>
</reference>
<gene>
    <name evidence="12" type="primary">NDUFA11</name>
</gene>
<evidence type="ECO:0000256" key="3">
    <source>
        <dbReference type="ARBA" id="ARBA00018191"/>
    </source>
</evidence>
<feature type="region of interest" description="Disordered" evidence="11">
    <location>
        <begin position="26"/>
        <end position="51"/>
    </location>
</feature>
<dbReference type="KEGG" id="gga:420060"/>
<comment type="subcellular location">
    <subcellularLocation>
        <location evidence="1">Mitochondrion inner membrane</location>
        <topology evidence="1">Multi-pass membrane protein</topology>
        <orientation evidence="1">Matrix side</orientation>
    </subcellularLocation>
</comment>
<evidence type="ECO:0000256" key="9">
    <source>
        <dbReference type="ARBA" id="ARBA00030608"/>
    </source>
</evidence>
<dbReference type="Ensembl" id="ENSGALT00010067173.1">
    <property type="protein sequence ID" value="ENSGALP00010041077.1"/>
    <property type="gene ID" value="ENSGALG00010027713.1"/>
</dbReference>
<dbReference type="Proteomes" id="UP000000539">
    <property type="component" value="Chromosome 28"/>
</dbReference>
<dbReference type="PANTHER" id="PTHR21382:SF1">
    <property type="entry name" value="NADH DEHYDROGENASE [UBIQUINONE] 1 ALPHA SUBCOMPLEX SUBUNIT 11"/>
    <property type="match status" value="1"/>
</dbReference>
<evidence type="ECO:0000256" key="2">
    <source>
        <dbReference type="ARBA" id="ARBA00008699"/>
    </source>
</evidence>
<evidence type="ECO:0000256" key="4">
    <source>
        <dbReference type="ARBA" id="ARBA00022692"/>
    </source>
</evidence>
<evidence type="ECO:0007829" key="14">
    <source>
        <dbReference type="PeptideAtlas" id="A0A8V1AFI6"/>
    </source>
</evidence>
<dbReference type="CTD" id="126328"/>
<keyword evidence="6" id="KW-1133">Transmembrane helix</keyword>
<reference evidence="12" key="3">
    <citation type="submission" date="2025-09" db="UniProtKB">
        <authorList>
            <consortium name="Ensembl"/>
        </authorList>
    </citation>
    <scope>IDENTIFICATION</scope>
    <source>
        <strain evidence="12">broiler</strain>
    </source>
</reference>
<evidence type="ECO:0000256" key="5">
    <source>
        <dbReference type="ARBA" id="ARBA00022792"/>
    </source>
</evidence>
<keyword evidence="5" id="KW-0999">Mitochondrion inner membrane</keyword>